<evidence type="ECO:0000256" key="3">
    <source>
        <dbReference type="ARBA" id="ARBA00022729"/>
    </source>
</evidence>
<dbReference type="SUPFAM" id="SSF50494">
    <property type="entry name" value="Trypsin-like serine proteases"/>
    <property type="match status" value="1"/>
</dbReference>
<proteinExistence type="predicted"/>
<feature type="compositionally biased region" description="Acidic residues" evidence="5">
    <location>
        <begin position="167"/>
        <end position="188"/>
    </location>
</feature>
<feature type="region of interest" description="Disordered" evidence="5">
    <location>
        <begin position="612"/>
        <end position="695"/>
    </location>
</feature>
<dbReference type="InterPro" id="IPR018114">
    <property type="entry name" value="TRYPSIN_HIS"/>
</dbReference>
<sequence>MHASRNTWKRASAACAATALVLGAAFTAAPAGAVVLEDSKGVSAPSDHDPGVTPELVQISPEAGDGAALPDPEGLEDAVERDLGKSLDAFLAAGDLVKVASTLKAQLAEQDLTAAIVVEGGGLLALTGADQVEAVEVALAETTADLDVVVEVKSAEQAADAAGAEPEPVETESADAEPSDAETAEDDAAEVDAEAAEAAQQASAADSVESLLAAYTADFGLENLQSVTTDGSRFVIRTGDDASGPAEMSAKETDGSEGPSLQDFVEQYTNVATETATGPAEPFAADDLVGGMPYGWSSDGGTTWDVCSTGFTGFDADGNDAVVSAGHCTQDGDIVGPLQLLDQQGEPDTLQDVAQELGSFGFSQFGGTGNTPSSQPEPDNVGTDISVIDDINPQLNPLPMVSDWMTAPDITEAGPSVTDVAEPVVGADVCKSGRTTGWTCAQVDETGVFFVGGHNYVEDENDVRAVAGFVSEGLESAQGDSGGSMVSGSVAIGVLSAGSDGTTFGTGLVDALGYTDGYTVRIHLEAPEITSVDDAGDVESGGDISGVVDGAASGTEIVLRSTGQAPVAYPVGDDGTFTFPAPDEEGAYRFSVQARNGFSTSAMTAHSVVVVPAPATPTPTPTPTDEPSVTPTPTQTPTSSPSPTDEPTESALPTEKPAASPTPSDDPGTAAPAPEPTEDDDAGAGRLPDTGASNGLKAAASVGASMAVVGALLLLLRRPARRH</sequence>
<keyword evidence="6" id="KW-0472">Membrane</keyword>
<keyword evidence="4" id="KW-0572">Peptidoglycan-anchor</keyword>
<accession>A0ABQ3GC45</accession>
<keyword evidence="2" id="KW-0964">Secreted</keyword>
<name>A0ABQ3GC45_9MICC</name>
<feature type="transmembrane region" description="Helical" evidence="6">
    <location>
        <begin position="698"/>
        <end position="716"/>
    </location>
</feature>
<dbReference type="PROSITE" id="PS00134">
    <property type="entry name" value="TRYPSIN_HIS"/>
    <property type="match status" value="1"/>
</dbReference>
<protein>
    <recommendedName>
        <fullName evidence="8">Gram-positive cocci surface proteins LPxTG domain-containing protein</fullName>
    </recommendedName>
</protein>
<evidence type="ECO:0000256" key="7">
    <source>
        <dbReference type="SAM" id="SignalP"/>
    </source>
</evidence>
<reference evidence="10" key="1">
    <citation type="journal article" date="2019" name="Int. J. Syst. Evol. Microbiol.">
        <title>The Global Catalogue of Microorganisms (GCM) 10K type strain sequencing project: providing services to taxonomists for standard genome sequencing and annotation.</title>
        <authorList>
            <consortium name="The Broad Institute Genomics Platform"/>
            <consortium name="The Broad Institute Genome Sequencing Center for Infectious Disease"/>
            <person name="Wu L."/>
            <person name="Ma J."/>
        </authorList>
    </citation>
    <scope>NUCLEOTIDE SEQUENCE [LARGE SCALE GENOMIC DNA]</scope>
    <source>
        <strain evidence="10">KCTC 19466</strain>
    </source>
</reference>
<feature type="region of interest" description="Disordered" evidence="5">
    <location>
        <begin position="157"/>
        <end position="188"/>
    </location>
</feature>
<gene>
    <name evidence="9" type="ORF">GCM10008096_02800</name>
</gene>
<dbReference type="Proteomes" id="UP000642819">
    <property type="component" value="Unassembled WGS sequence"/>
</dbReference>
<feature type="compositionally biased region" description="Low complexity" evidence="5">
    <location>
        <begin position="625"/>
        <end position="645"/>
    </location>
</feature>
<keyword evidence="6" id="KW-0812">Transmembrane</keyword>
<feature type="signal peptide" evidence="7">
    <location>
        <begin position="1"/>
        <end position="33"/>
    </location>
</feature>
<evidence type="ECO:0000256" key="4">
    <source>
        <dbReference type="ARBA" id="ARBA00023088"/>
    </source>
</evidence>
<dbReference type="EMBL" id="BMXK01000001">
    <property type="protein sequence ID" value="GHD00028.1"/>
    <property type="molecule type" value="Genomic_DNA"/>
</dbReference>
<keyword evidence="1" id="KW-0134">Cell wall</keyword>
<dbReference type="CDD" id="cd21112">
    <property type="entry name" value="alphaLP-like"/>
    <property type="match status" value="1"/>
</dbReference>
<dbReference type="InterPro" id="IPR009003">
    <property type="entry name" value="Peptidase_S1_PA"/>
</dbReference>
<evidence type="ECO:0000256" key="1">
    <source>
        <dbReference type="ARBA" id="ARBA00022512"/>
    </source>
</evidence>
<feature type="domain" description="Gram-positive cocci surface proteins LPxTG" evidence="8">
    <location>
        <begin position="687"/>
        <end position="723"/>
    </location>
</feature>
<feature type="compositionally biased region" description="Pro residues" evidence="5">
    <location>
        <begin position="614"/>
        <end position="624"/>
    </location>
</feature>
<dbReference type="RefSeq" id="WP_189348308.1">
    <property type="nucleotide sequence ID" value="NZ_BMXK01000001.1"/>
</dbReference>
<evidence type="ECO:0000313" key="10">
    <source>
        <dbReference type="Proteomes" id="UP000642819"/>
    </source>
</evidence>
<dbReference type="PROSITE" id="PS50847">
    <property type="entry name" value="GRAM_POS_ANCHORING"/>
    <property type="match status" value="1"/>
</dbReference>
<evidence type="ECO:0000256" key="6">
    <source>
        <dbReference type="SAM" id="Phobius"/>
    </source>
</evidence>
<evidence type="ECO:0000256" key="5">
    <source>
        <dbReference type="SAM" id="MobiDB-lite"/>
    </source>
</evidence>
<dbReference type="InterPro" id="IPR043504">
    <property type="entry name" value="Peptidase_S1_PA_chymotrypsin"/>
</dbReference>
<feature type="chain" id="PRO_5046141120" description="Gram-positive cocci surface proteins LPxTG domain-containing protein" evidence="7">
    <location>
        <begin position="34"/>
        <end position="723"/>
    </location>
</feature>
<feature type="compositionally biased region" description="Low complexity" evidence="5">
    <location>
        <begin position="157"/>
        <end position="166"/>
    </location>
</feature>
<organism evidence="9 10">
    <name type="scientific">Zhihengliuella salsuginis</name>
    <dbReference type="NCBI Taxonomy" id="578222"/>
    <lineage>
        <taxon>Bacteria</taxon>
        <taxon>Bacillati</taxon>
        <taxon>Actinomycetota</taxon>
        <taxon>Actinomycetes</taxon>
        <taxon>Micrococcales</taxon>
        <taxon>Micrococcaceae</taxon>
        <taxon>Zhihengliuella</taxon>
    </lineage>
</organism>
<dbReference type="Gene3D" id="2.40.10.10">
    <property type="entry name" value="Trypsin-like serine proteases"/>
    <property type="match status" value="2"/>
</dbReference>
<keyword evidence="6" id="KW-1133">Transmembrane helix</keyword>
<feature type="region of interest" description="Disordered" evidence="5">
    <location>
        <begin position="361"/>
        <end position="382"/>
    </location>
</feature>
<evidence type="ECO:0000313" key="9">
    <source>
        <dbReference type="EMBL" id="GHD00028.1"/>
    </source>
</evidence>
<evidence type="ECO:0000256" key="2">
    <source>
        <dbReference type="ARBA" id="ARBA00022525"/>
    </source>
</evidence>
<comment type="caution">
    <text evidence="9">The sequence shown here is derived from an EMBL/GenBank/DDBJ whole genome shotgun (WGS) entry which is preliminary data.</text>
</comment>
<keyword evidence="10" id="KW-1185">Reference proteome</keyword>
<dbReference type="InterPro" id="IPR019931">
    <property type="entry name" value="LPXTG_anchor"/>
</dbReference>
<evidence type="ECO:0000259" key="8">
    <source>
        <dbReference type="PROSITE" id="PS50847"/>
    </source>
</evidence>
<feature type="region of interest" description="Disordered" evidence="5">
    <location>
        <begin position="238"/>
        <end position="259"/>
    </location>
</feature>
<keyword evidence="3 7" id="KW-0732">Signal</keyword>